<evidence type="ECO:0000313" key="4">
    <source>
        <dbReference type="Proteomes" id="UP000618460"/>
    </source>
</evidence>
<dbReference type="InterPro" id="IPR025007">
    <property type="entry name" value="DUF3899"/>
</dbReference>
<feature type="domain" description="DUF3899" evidence="2">
    <location>
        <begin position="1"/>
        <end position="63"/>
    </location>
</feature>
<reference evidence="3" key="1">
    <citation type="journal article" date="2014" name="Int. J. Syst. Evol. Microbiol.">
        <title>Complete genome sequence of Corynebacterium casei LMG S-19264T (=DSM 44701T), isolated from a smear-ripened cheese.</title>
        <authorList>
            <consortium name="US DOE Joint Genome Institute (JGI-PGF)"/>
            <person name="Walter F."/>
            <person name="Albersmeier A."/>
            <person name="Kalinowski J."/>
            <person name="Ruckert C."/>
        </authorList>
    </citation>
    <scope>NUCLEOTIDE SEQUENCE</scope>
    <source>
        <strain evidence="3">CGMCC 1.6333</strain>
    </source>
</reference>
<evidence type="ECO:0000256" key="1">
    <source>
        <dbReference type="SAM" id="Phobius"/>
    </source>
</evidence>
<accession>A0A917TJP5</accession>
<gene>
    <name evidence="3" type="ORF">GCM10011351_08270</name>
</gene>
<feature type="transmembrane region" description="Helical" evidence="1">
    <location>
        <begin position="44"/>
        <end position="67"/>
    </location>
</feature>
<comment type="caution">
    <text evidence="3">The sequence shown here is derived from an EMBL/GenBank/DDBJ whole genome shotgun (WGS) entry which is preliminary data.</text>
</comment>
<name>A0A917TJP5_9BACI</name>
<dbReference type="Pfam" id="PF13038">
    <property type="entry name" value="DUF3899"/>
    <property type="match status" value="1"/>
</dbReference>
<sequence length="68" mass="8234">MRERFFDGITYGFRRFINKSTKQKDYSDDWEDRPLPSEQVNKTFLRAITFQGVVLLLIMIALLVFYYM</sequence>
<protein>
    <recommendedName>
        <fullName evidence="2">DUF3899 domain-containing protein</fullName>
    </recommendedName>
</protein>
<proteinExistence type="predicted"/>
<keyword evidence="1" id="KW-0812">Transmembrane</keyword>
<organism evidence="3 4">
    <name type="scientific">Paraliobacillus quinghaiensis</name>
    <dbReference type="NCBI Taxonomy" id="470815"/>
    <lineage>
        <taxon>Bacteria</taxon>
        <taxon>Bacillati</taxon>
        <taxon>Bacillota</taxon>
        <taxon>Bacilli</taxon>
        <taxon>Bacillales</taxon>
        <taxon>Bacillaceae</taxon>
        <taxon>Paraliobacillus</taxon>
    </lineage>
</organism>
<keyword evidence="4" id="KW-1185">Reference proteome</keyword>
<evidence type="ECO:0000259" key="2">
    <source>
        <dbReference type="Pfam" id="PF13038"/>
    </source>
</evidence>
<keyword evidence="1" id="KW-1133">Transmembrane helix</keyword>
<keyword evidence="1" id="KW-0472">Membrane</keyword>
<reference evidence="3" key="2">
    <citation type="submission" date="2020-09" db="EMBL/GenBank/DDBJ databases">
        <authorList>
            <person name="Sun Q."/>
            <person name="Zhou Y."/>
        </authorList>
    </citation>
    <scope>NUCLEOTIDE SEQUENCE</scope>
    <source>
        <strain evidence="3">CGMCC 1.6333</strain>
    </source>
</reference>
<evidence type="ECO:0000313" key="3">
    <source>
        <dbReference type="EMBL" id="GGM24952.1"/>
    </source>
</evidence>
<dbReference type="EMBL" id="BMLG01000002">
    <property type="protein sequence ID" value="GGM24952.1"/>
    <property type="molecule type" value="Genomic_DNA"/>
</dbReference>
<dbReference type="AlphaFoldDB" id="A0A917TJP5"/>
<dbReference type="Proteomes" id="UP000618460">
    <property type="component" value="Unassembled WGS sequence"/>
</dbReference>